<accession>V7PF98</accession>
<keyword evidence="3" id="KW-0732">Signal</keyword>
<feature type="region of interest" description="Disordered" evidence="2">
    <location>
        <begin position="811"/>
        <end position="856"/>
    </location>
</feature>
<organism evidence="4 5">
    <name type="scientific">Plasmodium yoelii 17X</name>
    <dbReference type="NCBI Taxonomy" id="1323249"/>
    <lineage>
        <taxon>Eukaryota</taxon>
        <taxon>Sar</taxon>
        <taxon>Alveolata</taxon>
        <taxon>Apicomplexa</taxon>
        <taxon>Aconoidasida</taxon>
        <taxon>Haemosporida</taxon>
        <taxon>Plasmodiidae</taxon>
        <taxon>Plasmodium</taxon>
        <taxon>Plasmodium (Vinckeia)</taxon>
    </lineage>
</organism>
<dbReference type="Proteomes" id="UP000018538">
    <property type="component" value="Unassembled WGS sequence"/>
</dbReference>
<protein>
    <recommendedName>
        <fullName evidence="6">Merozoite surface protein MSA180</fullName>
    </recommendedName>
</protein>
<sequence>MLKIFYFFSVIFYFLLISRYNADHNDQNYTKKAILLALLKNKFIDKKEYTKYDDINNALQYVKNSKLNINNINKFENFLSYLLKYHNINIAFNDIDTKILYMSGIFEGIYVDLDILDKDYVDTYFNNIHEQSSNIIKLILRSKVVTPEYINIPSEEENFEKFNNNSFYEKYEEAHESLEENNNDEHETNENNIENEIFNNNEEYKIHNLSEEINKMNDNIYNFIENINDENKMTNMENYIKDYPMLDDVKTKYTNDNIIINIYNTYFGYFDPNAMENPRKLPNEHPYISNLNLQIGNNILKDTNGVNSKFDEKNKYIAYSENKEEIQSIDNENSKDYSDDNVENEVLNNENDYEKNINNNIEDYNNDLYVKGEDDYLTFQYTYENPYYTFGLRNSLPNKNKENDSNHDINITNNNENMNEQNNKIDTNDSKHDSNDLSNNLTSKNKEKMELLGDSENKSSIIPHVFPDPNNNRPVYKRKELKSDKMKTKADFIDNEISKKIKNSMYVKIGQNGTNNFLSFFEFRDLSSKTNFNNLLLFIEYLKIFNITEAIIFIEKLNQLICISYCMEITDTLELSNNDMILYDGMSILFTKKNVDVKINNKTYHINLPTFKTILNLLNINKKTIPLVCPCKSYTNLILSYFKKYGPNAKCSFYHYNKPSYLEEYSTSRVLGQLASMQEKLPFIKKNGRTESKLKVDINEEPDIYSNIFYHNFRHSISTRKKKLDISNKIDHSDNDITYTDDNYVNIYYNSSLININDRTNISDIFIDEIKSKVSRINSYKIGKQIFTTYGNFGKDDHDLELKDTVYDPNHSRSKKLNNYVNNKNEKTKNDPNQNKKEEFQLKTNNGDKNKDDNVSNIEFSSIKDNINKTELKNSIKNKKNVSNKKENYNNLIKSNIYDNDNVSPNGDLNNKSSYLTNGDGGDDEDDDDDDKNNAMKELLKLKNSTKVKNNVKNIHGEKITETNVNKIINAKHLIQFFKGTEIWKPIAYCQHIAYINKSLDDIRYNENIMFTEIFEQNQVILYFSNNVQNKIKISIDYFLFLLEKVSLVNYVENLCNNFDLGVISKRKMNSSNINNISSIHLFLEKNIINFSEQFAKKNKYANELYSLSTSNLFSSKRDIVLMKKSYNNIIFDEKDIFDIFNLYLDEFITEKMIEETFLIPFAFIFHKENISTHGKPTLNVYSNEHIRRDNRGAINKFMFYGYKYIINNIPNFYADIIPNVPIKKNKLKEYTLVIYSDNPSMTNIIIKTTINVINIAFLLSILEVVLDTRAEQQFFSHENKFFPLNSFIILNEGINHLFFNYMPNENGSEYQL</sequence>
<keyword evidence="5" id="KW-1185">Reference proteome</keyword>
<feature type="region of interest" description="Disordered" evidence="2">
    <location>
        <begin position="896"/>
        <end position="932"/>
    </location>
</feature>
<evidence type="ECO:0000256" key="1">
    <source>
        <dbReference type="SAM" id="Coils"/>
    </source>
</evidence>
<feature type="compositionally biased region" description="Basic and acidic residues" evidence="2">
    <location>
        <begin position="426"/>
        <end position="435"/>
    </location>
</feature>
<reference evidence="4 5" key="1">
    <citation type="submission" date="2013-11" db="EMBL/GenBank/DDBJ databases">
        <title>The Genome Sequence of Plasmodium yoelii 17X.</title>
        <authorList>
            <consortium name="The Broad Institute Genomics Platform"/>
            <consortium name="The Broad Institute Genome Sequencing Center for Infectious Disease"/>
            <person name="Neafsey D."/>
            <person name="Adams J."/>
            <person name="Walker B."/>
            <person name="Young S.K."/>
            <person name="Zeng Q."/>
            <person name="Gargeya S."/>
            <person name="Fitzgerald M."/>
            <person name="Haas B."/>
            <person name="Abouelleil A."/>
            <person name="Alvarado L."/>
            <person name="Chapman S.B."/>
            <person name="Gainer-Dewar J."/>
            <person name="Goldberg J."/>
            <person name="Griggs A."/>
            <person name="Gujja S."/>
            <person name="Hansen M."/>
            <person name="Howarth C."/>
            <person name="Imamovic A."/>
            <person name="Ireland A."/>
            <person name="Larimer J."/>
            <person name="McCowan C."/>
            <person name="Murphy C."/>
            <person name="Pearson M."/>
            <person name="Poon T.W."/>
            <person name="Priest M."/>
            <person name="Roberts A."/>
            <person name="Saif S."/>
            <person name="Shea T."/>
            <person name="Sykes S."/>
            <person name="Wortman J."/>
            <person name="Nusbaum C."/>
            <person name="Birren B."/>
        </authorList>
    </citation>
    <scope>NUCLEOTIDE SEQUENCE [LARGE SCALE GENOMIC DNA]</scope>
    <source>
        <strain evidence="4 5">17X</strain>
    </source>
</reference>
<evidence type="ECO:0008006" key="6">
    <source>
        <dbReference type="Google" id="ProtNLM"/>
    </source>
</evidence>
<feature type="chain" id="PRO_5004764011" description="Merozoite surface protein MSA180" evidence="3">
    <location>
        <begin position="23"/>
        <end position="1313"/>
    </location>
</feature>
<keyword evidence="1" id="KW-0175">Coiled coil</keyword>
<evidence type="ECO:0000256" key="2">
    <source>
        <dbReference type="SAM" id="MobiDB-lite"/>
    </source>
</evidence>
<feature type="region of interest" description="Disordered" evidence="2">
    <location>
        <begin position="398"/>
        <end position="445"/>
    </location>
</feature>
<gene>
    <name evidence="4" type="ORF">YYC_04272</name>
</gene>
<feature type="signal peptide" evidence="3">
    <location>
        <begin position="1"/>
        <end position="22"/>
    </location>
</feature>
<feature type="compositionally biased region" description="Acidic residues" evidence="2">
    <location>
        <begin position="921"/>
        <end position="931"/>
    </location>
</feature>
<name>V7PF98_PLAYE</name>
<proteinExistence type="predicted"/>
<feature type="coiled-coil region" evidence="1">
    <location>
        <begin position="168"/>
        <end position="219"/>
    </location>
</feature>
<evidence type="ECO:0000313" key="4">
    <source>
        <dbReference type="EMBL" id="ETB58231.1"/>
    </source>
</evidence>
<dbReference type="OrthoDB" id="376203at2759"/>
<feature type="compositionally biased region" description="Basic and acidic residues" evidence="2">
    <location>
        <begin position="824"/>
        <end position="854"/>
    </location>
</feature>
<feature type="compositionally biased region" description="Polar residues" evidence="2">
    <location>
        <begin position="896"/>
        <end position="917"/>
    </location>
</feature>
<dbReference type="EMBL" id="KI635790">
    <property type="protein sequence ID" value="ETB58231.1"/>
    <property type="molecule type" value="Genomic_DNA"/>
</dbReference>
<evidence type="ECO:0000256" key="3">
    <source>
        <dbReference type="SAM" id="SignalP"/>
    </source>
</evidence>
<feature type="compositionally biased region" description="Low complexity" evidence="2">
    <location>
        <begin position="408"/>
        <end position="425"/>
    </location>
</feature>
<evidence type="ECO:0000313" key="5">
    <source>
        <dbReference type="Proteomes" id="UP000018538"/>
    </source>
</evidence>